<sequence>MRRVIILLLLVITLGIVNVMVWNKEKVIKNGDRIILPLGPRDPQSIMQGDYMRLSYQFPQWLNQKEHLNRIPHFGQLLVERNAKTYIAKIVQVYGYNRGKKQRDKQPQKLKPNQYLIRYKRDRWKRVVLAAQSFFFQQGQARYYSEAKFADIRVDSNGEVILVDMLDAKLQSIRAIAKQGSNLKLNQE</sequence>
<dbReference type="EMBL" id="UOFL01000096">
    <property type="protein sequence ID" value="VAW76004.1"/>
    <property type="molecule type" value="Genomic_DNA"/>
</dbReference>
<evidence type="ECO:0008006" key="2">
    <source>
        <dbReference type="Google" id="ProtNLM"/>
    </source>
</evidence>
<reference evidence="1" key="1">
    <citation type="submission" date="2018-06" db="EMBL/GenBank/DDBJ databases">
        <authorList>
            <person name="Zhirakovskaya E."/>
        </authorList>
    </citation>
    <scope>NUCLEOTIDE SEQUENCE</scope>
</reference>
<evidence type="ECO:0000313" key="1">
    <source>
        <dbReference type="EMBL" id="VAW76004.1"/>
    </source>
</evidence>
<dbReference type="InterPro" id="IPR025833">
    <property type="entry name" value="GDYXXLXY"/>
</dbReference>
<dbReference type="Pfam" id="PF14345">
    <property type="entry name" value="GDYXXLXY"/>
    <property type="match status" value="1"/>
</dbReference>
<proteinExistence type="predicted"/>
<organism evidence="1">
    <name type="scientific">hydrothermal vent metagenome</name>
    <dbReference type="NCBI Taxonomy" id="652676"/>
    <lineage>
        <taxon>unclassified sequences</taxon>
        <taxon>metagenomes</taxon>
        <taxon>ecological metagenomes</taxon>
    </lineage>
</organism>
<protein>
    <recommendedName>
        <fullName evidence="2">Membrane-anchored protein</fullName>
    </recommendedName>
</protein>
<name>A0A3B0Z423_9ZZZZ</name>
<gene>
    <name evidence="1" type="ORF">MNBD_GAMMA12-2671</name>
</gene>
<dbReference type="AlphaFoldDB" id="A0A3B0Z423"/>
<accession>A0A3B0Z423</accession>